<sequence>MIAVGFLSVIFTLPFCLGGTFQNGSAYCSGKACTYTANQVDMLGATAFGTFNDTLLDVGWGILDIVAGHGQTQALDDDVMFAAGFLEGVFTAARIADHHKNVLDIFFNKPESAVIIPKLMKYFTAQDQWMRKMIKENAQKDPFWAHVGLVTSQFDGLLEGYQAARLTQKSLPDLEMYDFQMMNSNGDLLDLIAIVYPQGIVDWRNMTREEAFRYINRGGRCSAMVKVLGAYEDLFMSHSTWFNYGGTSRIYKHWNFNVSNPNTAAKKMSFSSYPGFLESIDDFYMLSSQMVMLQTTNNLFNKTLYKYCNPKSLFAWQRVRVANMMANSGEEWAKALGRYNSGTYNNQYMVIDLKQISLGKEIRDNALWVVEQIPSLVASGDQTKILRTGYWPSYNVPFFDDVYEKSGYPDFVAKHGVDASYQLAPRAKIFRRDEGKILDLDSFKNIMRYNDYKDDTYSENNPCNTICCRGDLEATDAGAFGCYDTKVTDFTMAMNLQADIVNGPTLGNNLPPFQWTAQFNQSHVGLPNVYNFSFITASPRWTL</sequence>
<dbReference type="PANTHER" id="PTHR12370">
    <property type="entry name" value="PHOSPHOLIPASE B-RELATED"/>
    <property type="match status" value="1"/>
</dbReference>
<feature type="signal peptide" evidence="7">
    <location>
        <begin position="1"/>
        <end position="18"/>
    </location>
</feature>
<name>A0AAN8J6U3_PATCE</name>
<dbReference type="Proteomes" id="UP001347796">
    <property type="component" value="Unassembled WGS sequence"/>
</dbReference>
<dbReference type="PANTHER" id="PTHR12370:SF1">
    <property type="entry name" value="PHOSPHOLIPASE B-LIKE 1"/>
    <property type="match status" value="1"/>
</dbReference>
<keyword evidence="4 7" id="KW-0442">Lipid degradation</keyword>
<dbReference type="Pfam" id="PF04916">
    <property type="entry name" value="Phospholip_B"/>
    <property type="match status" value="1"/>
</dbReference>
<accession>A0AAN8J6U3</accession>
<evidence type="ECO:0000256" key="2">
    <source>
        <dbReference type="ARBA" id="ARBA00022729"/>
    </source>
</evidence>
<evidence type="ECO:0000256" key="3">
    <source>
        <dbReference type="ARBA" id="ARBA00022801"/>
    </source>
</evidence>
<dbReference type="Gene3D" id="3.60.60.20">
    <property type="match status" value="1"/>
</dbReference>
<comment type="similarity">
    <text evidence="1 7">Belongs to the phospholipase B-like family.</text>
</comment>
<dbReference type="InterPro" id="IPR043040">
    <property type="entry name" value="PLipase_B-like_dom1"/>
</dbReference>
<dbReference type="Gene3D" id="2.10.70.60">
    <property type="entry name" value="Phospholipase B-like, domain 1"/>
    <property type="match status" value="1"/>
</dbReference>
<evidence type="ECO:0000313" key="8">
    <source>
        <dbReference type="EMBL" id="KAK6171466.1"/>
    </source>
</evidence>
<evidence type="ECO:0000256" key="1">
    <source>
        <dbReference type="ARBA" id="ARBA00007835"/>
    </source>
</evidence>
<comment type="function">
    <text evidence="7">Putative phospholipase.</text>
</comment>
<dbReference type="GO" id="GO:0005576">
    <property type="term" value="C:extracellular region"/>
    <property type="evidence" value="ECO:0007669"/>
    <property type="project" value="TreeGrafter"/>
</dbReference>
<dbReference type="AlphaFoldDB" id="A0AAN8J6U3"/>
<keyword evidence="2 7" id="KW-0732">Signal</keyword>
<dbReference type="InterPro" id="IPR043041">
    <property type="entry name" value="PLipase_B-like_dom2"/>
</dbReference>
<feature type="chain" id="PRO_5042666554" description="Phospholipase B-like" evidence="7">
    <location>
        <begin position="19"/>
        <end position="543"/>
    </location>
</feature>
<dbReference type="InterPro" id="IPR007000">
    <property type="entry name" value="PLipase_B-like"/>
</dbReference>
<evidence type="ECO:0000256" key="5">
    <source>
        <dbReference type="ARBA" id="ARBA00023098"/>
    </source>
</evidence>
<comment type="caution">
    <text evidence="8">The sequence shown here is derived from an EMBL/GenBank/DDBJ whole genome shotgun (WGS) entry which is preliminary data.</text>
</comment>
<keyword evidence="6" id="KW-0325">Glycoprotein</keyword>
<dbReference type="GO" id="GO:0004620">
    <property type="term" value="F:phospholipase activity"/>
    <property type="evidence" value="ECO:0007669"/>
    <property type="project" value="InterPro"/>
</dbReference>
<evidence type="ECO:0000256" key="7">
    <source>
        <dbReference type="RuleBase" id="RU364138"/>
    </source>
</evidence>
<evidence type="ECO:0000256" key="4">
    <source>
        <dbReference type="ARBA" id="ARBA00022963"/>
    </source>
</evidence>
<keyword evidence="9" id="KW-1185">Reference proteome</keyword>
<keyword evidence="3 7" id="KW-0378">Hydrolase</keyword>
<gene>
    <name evidence="8" type="ORF">SNE40_019652</name>
</gene>
<protein>
    <recommendedName>
        <fullName evidence="7">Phospholipase B-like</fullName>
        <ecNumber evidence="7">3.1.1.-</ecNumber>
    </recommendedName>
</protein>
<dbReference type="EC" id="3.1.1.-" evidence="7"/>
<dbReference type="InterPro" id="IPR043042">
    <property type="entry name" value="PLipase_B-like_dom3"/>
</dbReference>
<reference evidence="8 9" key="1">
    <citation type="submission" date="2024-01" db="EMBL/GenBank/DDBJ databases">
        <title>The genome of the rayed Mediterranean limpet Patella caerulea (Linnaeus, 1758).</title>
        <authorList>
            <person name="Anh-Thu Weber A."/>
            <person name="Halstead-Nussloch G."/>
        </authorList>
    </citation>
    <scope>NUCLEOTIDE SEQUENCE [LARGE SCALE GENOMIC DNA]</scope>
    <source>
        <strain evidence="8">AATW-2023a</strain>
        <tissue evidence="8">Whole specimen</tissue>
    </source>
</reference>
<evidence type="ECO:0000256" key="6">
    <source>
        <dbReference type="ARBA" id="ARBA00023180"/>
    </source>
</evidence>
<keyword evidence="5 7" id="KW-0443">Lipid metabolism</keyword>
<evidence type="ECO:0000313" key="9">
    <source>
        <dbReference type="Proteomes" id="UP001347796"/>
    </source>
</evidence>
<proteinExistence type="inferred from homology"/>
<dbReference type="EMBL" id="JAZGQO010000014">
    <property type="protein sequence ID" value="KAK6171466.1"/>
    <property type="molecule type" value="Genomic_DNA"/>
</dbReference>
<dbReference type="Gene3D" id="1.10.439.20">
    <property type="entry name" value="Phospholipase B-like, domain 2"/>
    <property type="match status" value="1"/>
</dbReference>
<organism evidence="8 9">
    <name type="scientific">Patella caerulea</name>
    <name type="common">Rayed Mediterranean limpet</name>
    <dbReference type="NCBI Taxonomy" id="87958"/>
    <lineage>
        <taxon>Eukaryota</taxon>
        <taxon>Metazoa</taxon>
        <taxon>Spiralia</taxon>
        <taxon>Lophotrochozoa</taxon>
        <taxon>Mollusca</taxon>
        <taxon>Gastropoda</taxon>
        <taxon>Patellogastropoda</taxon>
        <taxon>Patelloidea</taxon>
        <taxon>Patellidae</taxon>
        <taxon>Patella</taxon>
    </lineage>
</organism>
<dbReference type="GO" id="GO:0009395">
    <property type="term" value="P:phospholipid catabolic process"/>
    <property type="evidence" value="ECO:0007669"/>
    <property type="project" value="TreeGrafter"/>
</dbReference>